<reference evidence="2" key="1">
    <citation type="submission" date="2022-11" db="UniProtKB">
        <authorList>
            <consortium name="WormBaseParasite"/>
        </authorList>
    </citation>
    <scope>IDENTIFICATION</scope>
</reference>
<evidence type="ECO:0000313" key="1">
    <source>
        <dbReference type="Proteomes" id="UP000887540"/>
    </source>
</evidence>
<evidence type="ECO:0000313" key="2">
    <source>
        <dbReference type="WBParaSite" id="ACRNAN_scaffold2009.g28518.t1"/>
    </source>
</evidence>
<dbReference type="Proteomes" id="UP000887540">
    <property type="component" value="Unplaced"/>
</dbReference>
<name>A0A914D9C2_9BILA</name>
<proteinExistence type="predicted"/>
<keyword evidence="1" id="KW-1185">Reference proteome</keyword>
<sequence>MKELRSAIIRMYQNIIPMREISRLLDESTVIDDIEETGTNEYRARRGRKRLQEPQKTINEFEEFSSGIQRPKETLQ</sequence>
<protein>
    <submittedName>
        <fullName evidence="2">Uncharacterized protein</fullName>
    </submittedName>
</protein>
<organism evidence="1 2">
    <name type="scientific">Acrobeloides nanus</name>
    <dbReference type="NCBI Taxonomy" id="290746"/>
    <lineage>
        <taxon>Eukaryota</taxon>
        <taxon>Metazoa</taxon>
        <taxon>Ecdysozoa</taxon>
        <taxon>Nematoda</taxon>
        <taxon>Chromadorea</taxon>
        <taxon>Rhabditida</taxon>
        <taxon>Tylenchina</taxon>
        <taxon>Cephalobomorpha</taxon>
        <taxon>Cephaloboidea</taxon>
        <taxon>Cephalobidae</taxon>
        <taxon>Acrobeloides</taxon>
    </lineage>
</organism>
<accession>A0A914D9C2</accession>
<dbReference type="AlphaFoldDB" id="A0A914D9C2"/>
<dbReference type="WBParaSite" id="ACRNAN_scaffold2009.g28518.t1">
    <property type="protein sequence ID" value="ACRNAN_scaffold2009.g28518.t1"/>
    <property type="gene ID" value="ACRNAN_scaffold2009.g28518"/>
</dbReference>